<sequence>MEFLIPEEYRDKLKPLKVTDHRTDAEIFATFQEHKPVTSEKNVWAYWHAGVTEMPKWCQKNVIDWVRILGEQWTVRVLDNVPGSPNNTTCFVPENLLPSAFLDQTMDGRYLGQHGADMTRSACIYAHGGVWMDVGSILMRHIDRICWNELEDPASPYRVALPIIYGICPGNHFVAARKNDPFILRWHQLFIHVWGNKKNIKGCLSHPLFESVVPLMFEGRDANFDLDWIDQTVALEYVTQIICMSRIFCLEDAGDGFSGIGYWQNHVLGFSAMQEDWRGEQVTSFVDFGNRSLEALQLPRSFSQTDPSSEKLKYAEKLIWEQLANASMWKVTHAHDLTYSVHLGTLLDMPENEGKDAAPGTFGELLRYGSVNLQQTRETIVRLPNSLPSQTWKKGLLEA</sequence>
<evidence type="ECO:0008006" key="3">
    <source>
        <dbReference type="Google" id="ProtNLM"/>
    </source>
</evidence>
<evidence type="ECO:0000313" key="1">
    <source>
        <dbReference type="EMBL" id="KAJ5156812.1"/>
    </source>
</evidence>
<dbReference type="Pfam" id="PF05704">
    <property type="entry name" value="Caps_synth"/>
    <property type="match status" value="1"/>
</dbReference>
<organism evidence="1 2">
    <name type="scientific">Penicillium capsulatum</name>
    <dbReference type="NCBI Taxonomy" id="69766"/>
    <lineage>
        <taxon>Eukaryota</taxon>
        <taxon>Fungi</taxon>
        <taxon>Dikarya</taxon>
        <taxon>Ascomycota</taxon>
        <taxon>Pezizomycotina</taxon>
        <taxon>Eurotiomycetes</taxon>
        <taxon>Eurotiomycetidae</taxon>
        <taxon>Eurotiales</taxon>
        <taxon>Aspergillaceae</taxon>
        <taxon>Penicillium</taxon>
    </lineage>
</organism>
<dbReference type="GO" id="GO:0016757">
    <property type="term" value="F:glycosyltransferase activity"/>
    <property type="evidence" value="ECO:0007669"/>
    <property type="project" value="InterPro"/>
</dbReference>
<gene>
    <name evidence="1" type="ORF">N7492_009615</name>
</gene>
<evidence type="ECO:0000313" key="2">
    <source>
        <dbReference type="Proteomes" id="UP001146351"/>
    </source>
</evidence>
<protein>
    <recommendedName>
        <fullName evidence="3">Capsule polysaccharide biosynthesis protein</fullName>
    </recommendedName>
</protein>
<dbReference type="Gene3D" id="3.90.550.20">
    <property type="match status" value="1"/>
</dbReference>
<name>A0A9W9HT20_9EURO</name>
<comment type="caution">
    <text evidence="1">The sequence shown here is derived from an EMBL/GenBank/DDBJ whole genome shotgun (WGS) entry which is preliminary data.</text>
</comment>
<dbReference type="Proteomes" id="UP001146351">
    <property type="component" value="Unassembled WGS sequence"/>
</dbReference>
<dbReference type="AlphaFoldDB" id="A0A9W9HT20"/>
<keyword evidence="2" id="KW-1185">Reference proteome</keyword>
<proteinExistence type="predicted"/>
<dbReference type="InterPro" id="IPR029044">
    <property type="entry name" value="Nucleotide-diphossugar_trans"/>
</dbReference>
<accession>A0A9W9HT20</accession>
<reference evidence="1" key="1">
    <citation type="submission" date="2022-11" db="EMBL/GenBank/DDBJ databases">
        <authorList>
            <person name="Petersen C."/>
        </authorList>
    </citation>
    <scope>NUCLEOTIDE SEQUENCE</scope>
    <source>
        <strain evidence="1">IBT 21917</strain>
    </source>
</reference>
<dbReference type="InterPro" id="IPR008441">
    <property type="entry name" value="AfumC-like_glycosyl_Trfase"/>
</dbReference>
<dbReference type="OrthoDB" id="409543at2759"/>
<dbReference type="EMBL" id="JAPQKO010000006">
    <property type="protein sequence ID" value="KAJ5156812.1"/>
    <property type="molecule type" value="Genomic_DNA"/>
</dbReference>
<dbReference type="SUPFAM" id="SSF53448">
    <property type="entry name" value="Nucleotide-diphospho-sugar transferases"/>
    <property type="match status" value="1"/>
</dbReference>
<reference evidence="1" key="2">
    <citation type="journal article" date="2023" name="IMA Fungus">
        <title>Comparative genomic study of the Penicillium genus elucidates a diverse pangenome and 15 lateral gene transfer events.</title>
        <authorList>
            <person name="Petersen C."/>
            <person name="Sorensen T."/>
            <person name="Nielsen M.R."/>
            <person name="Sondergaard T.E."/>
            <person name="Sorensen J.L."/>
            <person name="Fitzpatrick D.A."/>
            <person name="Frisvad J.C."/>
            <person name="Nielsen K.L."/>
        </authorList>
    </citation>
    <scope>NUCLEOTIDE SEQUENCE</scope>
    <source>
        <strain evidence="1">IBT 21917</strain>
    </source>
</reference>